<dbReference type="InterPro" id="IPR026950">
    <property type="entry name" value="Caps_assemb_Wzi"/>
</dbReference>
<dbReference type="Gene3D" id="2.40.160.130">
    <property type="entry name" value="Capsule assembly protein Wzi"/>
    <property type="match status" value="1"/>
</dbReference>
<dbReference type="Pfam" id="PF14052">
    <property type="entry name" value="Caps_assemb_Wzi"/>
    <property type="match status" value="1"/>
</dbReference>
<dbReference type="InterPro" id="IPR038636">
    <property type="entry name" value="Wzi_sf"/>
</dbReference>
<feature type="signal peptide" evidence="1">
    <location>
        <begin position="1"/>
        <end position="24"/>
    </location>
</feature>
<dbReference type="OrthoDB" id="1293009at2"/>
<gene>
    <name evidence="2" type="ORF">SAMN06265219_12124</name>
</gene>
<name>A0A521FKF8_9BACT</name>
<dbReference type="RefSeq" id="WP_142456230.1">
    <property type="nucleotide sequence ID" value="NZ_FXTP01000021.1"/>
</dbReference>
<dbReference type="Proteomes" id="UP000317557">
    <property type="component" value="Unassembled WGS sequence"/>
</dbReference>
<evidence type="ECO:0000256" key="1">
    <source>
        <dbReference type="SAM" id="SignalP"/>
    </source>
</evidence>
<sequence>MRYTIFGFSVVLLAALFLTSNVKAQVLSPGSFEKTYARDYSIINEDCLQYINQLDAIQNHAPCLEEESVSSIGSTGLSLLSPRALVSYNSAYPRGYNDGPLWQGKGLTAALKGGIQGQWGVLSVTLNPMVYYSSNASFYIPSNPNKNEYSYPFQQNIDYVMRYGDDAFVKLLPGQSDVSVEAFNIRAGVSTQNFQWGPARHNPIVMSSHAPGFPHVYVGSDRPFDTGIGDIEIKQFWGQLSESSYFDDNSSNDERFITGLSLGYEPKWIPGLNLGFNRVMYENWQDLNWEDFFITAYRFETPSDVEAEAQNDEFDQIASVSARWTFPEVGFEPYFEFAKNDFGGEIWGFQPEHTRAFTLGITKWFELNNDRDLVLTAEHTTLGQSRSVLVRPTPTYYVHGVVKQGYTHQGQIMGAGIGPGSHSNTIDVKLYGPKLWHRLVIQNIRFDDDYYYATFDDRYHHDLEINATYEGRLQLDGYDIGYALTYSRRNNWYYERPRDLNNIHLTLSLSL</sequence>
<accession>A0A521FKF8</accession>
<proteinExistence type="predicted"/>
<feature type="chain" id="PRO_5021824874" evidence="1">
    <location>
        <begin position="25"/>
        <end position="511"/>
    </location>
</feature>
<evidence type="ECO:0000313" key="2">
    <source>
        <dbReference type="EMBL" id="SMO96702.1"/>
    </source>
</evidence>
<dbReference type="AlphaFoldDB" id="A0A521FKF8"/>
<dbReference type="EMBL" id="FXTP01000021">
    <property type="protein sequence ID" value="SMO96702.1"/>
    <property type="molecule type" value="Genomic_DNA"/>
</dbReference>
<keyword evidence="3" id="KW-1185">Reference proteome</keyword>
<keyword evidence="1" id="KW-0732">Signal</keyword>
<evidence type="ECO:0000313" key="3">
    <source>
        <dbReference type="Proteomes" id="UP000317557"/>
    </source>
</evidence>
<reference evidence="2 3" key="1">
    <citation type="submission" date="2017-05" db="EMBL/GenBank/DDBJ databases">
        <authorList>
            <person name="Varghese N."/>
            <person name="Submissions S."/>
        </authorList>
    </citation>
    <scope>NUCLEOTIDE SEQUENCE [LARGE SCALE GENOMIC DNA]</scope>
    <source>
        <strain evidence="2 3">DSM 21985</strain>
    </source>
</reference>
<organism evidence="2 3">
    <name type="scientific">Gracilimonas mengyeensis</name>
    <dbReference type="NCBI Taxonomy" id="1302730"/>
    <lineage>
        <taxon>Bacteria</taxon>
        <taxon>Pseudomonadati</taxon>
        <taxon>Balneolota</taxon>
        <taxon>Balneolia</taxon>
        <taxon>Balneolales</taxon>
        <taxon>Balneolaceae</taxon>
        <taxon>Gracilimonas</taxon>
    </lineage>
</organism>
<protein>
    <submittedName>
        <fullName evidence="2">Capsule assembly protein Wzi</fullName>
    </submittedName>
</protein>